<dbReference type="RefSeq" id="WP_071083697.1">
    <property type="nucleotide sequence ID" value="NZ_MBLM01000108.1"/>
</dbReference>
<keyword evidence="2" id="KW-0813">Transport</keyword>
<evidence type="ECO:0008006" key="10">
    <source>
        <dbReference type="Google" id="ProtNLM"/>
    </source>
</evidence>
<organism evidence="8 9">
    <name type="scientific">Parafrankia colletiae</name>
    <dbReference type="NCBI Taxonomy" id="573497"/>
    <lineage>
        <taxon>Bacteria</taxon>
        <taxon>Bacillati</taxon>
        <taxon>Actinomycetota</taxon>
        <taxon>Actinomycetes</taxon>
        <taxon>Frankiales</taxon>
        <taxon>Frankiaceae</taxon>
        <taxon>Parafrankia</taxon>
    </lineage>
</organism>
<feature type="transmembrane region" description="Helical" evidence="7">
    <location>
        <begin position="176"/>
        <end position="196"/>
    </location>
</feature>
<feature type="transmembrane region" description="Helical" evidence="7">
    <location>
        <begin position="386"/>
        <end position="409"/>
    </location>
</feature>
<dbReference type="Pfam" id="PF05977">
    <property type="entry name" value="MFS_3"/>
    <property type="match status" value="1"/>
</dbReference>
<feature type="transmembrane region" description="Helical" evidence="7">
    <location>
        <begin position="83"/>
        <end position="103"/>
    </location>
</feature>
<evidence type="ECO:0000256" key="1">
    <source>
        <dbReference type="ARBA" id="ARBA00004651"/>
    </source>
</evidence>
<keyword evidence="6 7" id="KW-0472">Membrane</keyword>
<feature type="transmembrane region" description="Helical" evidence="7">
    <location>
        <begin position="362"/>
        <end position="380"/>
    </location>
</feature>
<feature type="transmembrane region" description="Helical" evidence="7">
    <location>
        <begin position="269"/>
        <end position="289"/>
    </location>
</feature>
<dbReference type="CDD" id="cd06173">
    <property type="entry name" value="MFS_MefA_like"/>
    <property type="match status" value="1"/>
</dbReference>
<gene>
    <name evidence="8" type="ORF">CC117_02650</name>
</gene>
<feature type="transmembrane region" description="Helical" evidence="7">
    <location>
        <begin position="20"/>
        <end position="44"/>
    </location>
</feature>
<reference evidence="9" key="1">
    <citation type="submission" date="2016-07" db="EMBL/GenBank/DDBJ databases">
        <title>Sequence Frankia sp. strain CcI1.17.</title>
        <authorList>
            <person name="Ghodhbane-Gtari F."/>
            <person name="Swanson E."/>
            <person name="Gueddou A."/>
            <person name="Morris K."/>
            <person name="Hezbri K."/>
            <person name="Ktari A."/>
            <person name="Nouioui I."/>
            <person name="Abebe-Akele F."/>
            <person name="Simpson S."/>
            <person name="Thomas K."/>
            <person name="Gtari M."/>
            <person name="Tisa L.S."/>
            <person name="Hurst S."/>
        </authorList>
    </citation>
    <scope>NUCLEOTIDE SEQUENCE [LARGE SCALE GENOMIC DNA]</scope>
    <source>
        <strain evidence="9">Cc1.17</strain>
    </source>
</reference>
<dbReference type="OrthoDB" id="69054at2"/>
<evidence type="ECO:0000256" key="2">
    <source>
        <dbReference type="ARBA" id="ARBA00022448"/>
    </source>
</evidence>
<evidence type="ECO:0000256" key="5">
    <source>
        <dbReference type="ARBA" id="ARBA00022989"/>
    </source>
</evidence>
<evidence type="ECO:0000313" key="8">
    <source>
        <dbReference type="EMBL" id="OHV38660.1"/>
    </source>
</evidence>
<keyword evidence="5 7" id="KW-1133">Transmembrane helix</keyword>
<evidence type="ECO:0000256" key="7">
    <source>
        <dbReference type="SAM" id="Phobius"/>
    </source>
</evidence>
<accession>A0A1S1QXG1</accession>
<dbReference type="InterPro" id="IPR036259">
    <property type="entry name" value="MFS_trans_sf"/>
</dbReference>
<keyword evidence="3" id="KW-1003">Cell membrane</keyword>
<dbReference type="Proteomes" id="UP000179627">
    <property type="component" value="Unassembled WGS sequence"/>
</dbReference>
<protein>
    <recommendedName>
        <fullName evidence="10">MFS transporter</fullName>
    </recommendedName>
</protein>
<evidence type="ECO:0000256" key="4">
    <source>
        <dbReference type="ARBA" id="ARBA00022692"/>
    </source>
</evidence>
<proteinExistence type="predicted"/>
<evidence type="ECO:0000256" key="3">
    <source>
        <dbReference type="ARBA" id="ARBA00022475"/>
    </source>
</evidence>
<dbReference type="GO" id="GO:0005886">
    <property type="term" value="C:plasma membrane"/>
    <property type="evidence" value="ECO:0007669"/>
    <property type="project" value="UniProtKB-SubCell"/>
</dbReference>
<evidence type="ECO:0000313" key="9">
    <source>
        <dbReference type="Proteomes" id="UP000179627"/>
    </source>
</evidence>
<feature type="transmembrane region" description="Helical" evidence="7">
    <location>
        <begin position="320"/>
        <end position="341"/>
    </location>
</feature>
<dbReference type="PANTHER" id="PTHR23513">
    <property type="entry name" value="INTEGRAL MEMBRANE EFFLUX PROTEIN-RELATED"/>
    <property type="match status" value="1"/>
</dbReference>
<keyword evidence="9" id="KW-1185">Reference proteome</keyword>
<dbReference type="SUPFAM" id="SSF103473">
    <property type="entry name" value="MFS general substrate transporter"/>
    <property type="match status" value="1"/>
</dbReference>
<feature type="transmembrane region" description="Helical" evidence="7">
    <location>
        <begin position="296"/>
        <end position="314"/>
    </location>
</feature>
<keyword evidence="4 7" id="KW-0812">Transmembrane</keyword>
<name>A0A1S1QXG1_9ACTN</name>
<dbReference type="PANTHER" id="PTHR23513:SF6">
    <property type="entry name" value="MAJOR FACILITATOR SUPERFAMILY ASSOCIATED DOMAIN-CONTAINING PROTEIN"/>
    <property type="match status" value="1"/>
</dbReference>
<dbReference type="Gene3D" id="1.20.1250.20">
    <property type="entry name" value="MFS general substrate transporter like domains"/>
    <property type="match status" value="1"/>
</dbReference>
<dbReference type="AlphaFoldDB" id="A0A1S1QXG1"/>
<dbReference type="InterPro" id="IPR010290">
    <property type="entry name" value="TM_effector"/>
</dbReference>
<comment type="subcellular location">
    <subcellularLocation>
        <location evidence="1">Cell membrane</location>
        <topology evidence="1">Multi-pass membrane protein</topology>
    </subcellularLocation>
</comment>
<comment type="caution">
    <text evidence="8">The sequence shown here is derived from an EMBL/GenBank/DDBJ whole genome shotgun (WGS) entry which is preliminary data.</text>
</comment>
<evidence type="ECO:0000256" key="6">
    <source>
        <dbReference type="ARBA" id="ARBA00023136"/>
    </source>
</evidence>
<feature type="transmembrane region" description="Helical" evidence="7">
    <location>
        <begin position="50"/>
        <end position="71"/>
    </location>
</feature>
<feature type="transmembrane region" description="Helical" evidence="7">
    <location>
        <begin position="222"/>
        <end position="249"/>
    </location>
</feature>
<sequence>MATSPWPRALVPFRSDQYRLLAGSFVLSLVGSGIWTVTVAWRLLDLGHGPAGLAMVASTTTAALVVTALAGGVLADRLSRRNLIARIGAVKAASVATVVAADVTGEPGLPQLIVVAAVLGGADGIFFPAYSASVPSVIPEAELLAVNSIESLLRPVMLQAAGPLVASALIGLASPVVAWAGTAVAFAGSAACAAGMRRDPARVNPPGGGLALRQSVTDLRSAVVYVATTRWLVATLVFAVAVVLAYAGPIQVLLPAVVRDHAHGGPEDLALVTAGYGAGAIGGSLVMASTLMPRRYLTAMLLMWGVACVPLAVMGLSDHVWLMALALSICGALVACAGALWGTLLQRRVPHEMLGRVSSLDFFVSLSAAPVSAALVVPAAEAWGIPAVYLVAGIAPLTVAVLALTLGGLRRDELAHPLR</sequence>
<dbReference type="EMBL" id="MBLM01000108">
    <property type="protein sequence ID" value="OHV38660.1"/>
    <property type="molecule type" value="Genomic_DNA"/>
</dbReference>